<evidence type="ECO:0000256" key="2">
    <source>
        <dbReference type="ARBA" id="ARBA00022679"/>
    </source>
</evidence>
<protein>
    <recommendedName>
        <fullName evidence="6">PI3K/PI4K catalytic domain-containing protein</fullName>
    </recommendedName>
</protein>
<dbReference type="Proteomes" id="UP001146120">
    <property type="component" value="Unassembled WGS sequence"/>
</dbReference>
<keyword evidence="8" id="KW-1185">Reference proteome</keyword>
<evidence type="ECO:0000259" key="6">
    <source>
        <dbReference type="Pfam" id="PF00454"/>
    </source>
</evidence>
<evidence type="ECO:0000313" key="7">
    <source>
        <dbReference type="EMBL" id="DBA00076.1"/>
    </source>
</evidence>
<proteinExistence type="inferred from homology"/>
<evidence type="ECO:0000313" key="8">
    <source>
        <dbReference type="Proteomes" id="UP001146120"/>
    </source>
</evidence>
<comment type="caution">
    <text evidence="7">The sequence shown here is derived from an EMBL/GenBank/DDBJ whole genome shotgun (WGS) entry which is preliminary data.</text>
</comment>
<dbReference type="AlphaFoldDB" id="A0AAV2Z188"/>
<evidence type="ECO:0000256" key="5">
    <source>
        <dbReference type="ARBA" id="ARBA00022840"/>
    </source>
</evidence>
<reference evidence="7" key="2">
    <citation type="journal article" date="2023" name="Microbiol Resour">
        <title>Decontamination and Annotation of the Draft Genome Sequence of the Oomycete Lagenidium giganteum ARSEF 373.</title>
        <authorList>
            <person name="Morgan W.R."/>
            <person name="Tartar A."/>
        </authorList>
    </citation>
    <scope>NUCLEOTIDE SEQUENCE</scope>
    <source>
        <strain evidence="7">ARSEF 373</strain>
    </source>
</reference>
<sequence>MDIQPRERARALALRLPSSALEIVVSSPSMSVTTHNKLKALSGPSHPLAAVRRFQHLTLKPKCPEQQHAAPVHSVPAAPHQVDGDDNAAIMEVVAPASATRRDILPVDVMAELLDNVNAGLKAGVTPVPVEDCTGGVYYLRSKTRRLCAVFKPADEEAYAALNPKKFQRRSDDRGPHETDVSEDTVVLGMRAGIAAGSAAVREVAAYVLDRDHNAGVPATVMATGAHATFHYAQPRKNQLHAKRGSLQLYVPHKCTADDVGASAFTQRDVHALALLDIRLANQDRHGGNLLVREPTPAKQPFDQHTRDYIAGLDAWDDVTRLTQALPADQQLENEALLTLLVCTELLQCCVLRYDLTAYEVAMFMCRQSTFYQSGCPSVLEQLVAKTFHDDGNQVDGVALAVGSPVWHAATREFVARFRRHLEDHLANAKITKPKRASYASVAPTPALFT</sequence>
<comment type="similarity">
    <text evidence="1">Belongs to the PI3/PI4-kinase family. Type II PI4K subfamily.</text>
</comment>
<keyword evidence="4" id="KW-0418">Kinase</keyword>
<dbReference type="InterPro" id="IPR044571">
    <property type="entry name" value="P4KG1-8"/>
</dbReference>
<keyword evidence="5" id="KW-0067">ATP-binding</keyword>
<evidence type="ECO:0000256" key="3">
    <source>
        <dbReference type="ARBA" id="ARBA00022741"/>
    </source>
</evidence>
<dbReference type="PANTHER" id="PTHR45800">
    <property type="entry name" value="PHOSPHATIDYLINOSITOL 4-KINASE GAMMA"/>
    <property type="match status" value="1"/>
</dbReference>
<dbReference type="Pfam" id="PF00454">
    <property type="entry name" value="PI3_PI4_kinase"/>
    <property type="match status" value="1"/>
</dbReference>
<organism evidence="7 8">
    <name type="scientific">Lagenidium giganteum</name>
    <dbReference type="NCBI Taxonomy" id="4803"/>
    <lineage>
        <taxon>Eukaryota</taxon>
        <taxon>Sar</taxon>
        <taxon>Stramenopiles</taxon>
        <taxon>Oomycota</taxon>
        <taxon>Peronosporomycetes</taxon>
        <taxon>Pythiales</taxon>
        <taxon>Pythiaceae</taxon>
    </lineage>
</organism>
<reference evidence="7" key="1">
    <citation type="submission" date="2022-11" db="EMBL/GenBank/DDBJ databases">
        <authorList>
            <person name="Morgan W.R."/>
            <person name="Tartar A."/>
        </authorList>
    </citation>
    <scope>NUCLEOTIDE SEQUENCE</scope>
    <source>
        <strain evidence="7">ARSEF 373</strain>
    </source>
</reference>
<gene>
    <name evidence="7" type="ORF">N0F65_000367</name>
</gene>
<evidence type="ECO:0000256" key="1">
    <source>
        <dbReference type="ARBA" id="ARBA00008941"/>
    </source>
</evidence>
<evidence type="ECO:0000256" key="4">
    <source>
        <dbReference type="ARBA" id="ARBA00022777"/>
    </source>
</evidence>
<dbReference type="GO" id="GO:0016301">
    <property type="term" value="F:kinase activity"/>
    <property type="evidence" value="ECO:0007669"/>
    <property type="project" value="UniProtKB-KW"/>
</dbReference>
<keyword evidence="2" id="KW-0808">Transferase</keyword>
<accession>A0AAV2Z188</accession>
<dbReference type="InterPro" id="IPR000403">
    <property type="entry name" value="PI3/4_kinase_cat_dom"/>
</dbReference>
<dbReference type="GO" id="GO:0005524">
    <property type="term" value="F:ATP binding"/>
    <property type="evidence" value="ECO:0007669"/>
    <property type="project" value="UniProtKB-KW"/>
</dbReference>
<dbReference type="EMBL" id="DAKRPA010000070">
    <property type="protein sequence ID" value="DBA00076.1"/>
    <property type="molecule type" value="Genomic_DNA"/>
</dbReference>
<keyword evidence="3" id="KW-0547">Nucleotide-binding</keyword>
<name>A0AAV2Z188_9STRA</name>
<feature type="domain" description="PI3K/PI4K catalytic" evidence="6">
    <location>
        <begin position="142"/>
        <end position="293"/>
    </location>
</feature>
<dbReference type="PANTHER" id="PTHR45800:SF11">
    <property type="entry name" value="PHOSPHATIDYLINOSITOL 3-KINASE-RELATED PROTEIN KINASE"/>
    <property type="match status" value="1"/>
</dbReference>